<feature type="compositionally biased region" description="Basic and acidic residues" evidence="1">
    <location>
        <begin position="274"/>
        <end position="288"/>
    </location>
</feature>
<organism evidence="3 4">
    <name type="scientific">Wallemia hederae</name>
    <dbReference type="NCBI Taxonomy" id="1540922"/>
    <lineage>
        <taxon>Eukaryota</taxon>
        <taxon>Fungi</taxon>
        <taxon>Dikarya</taxon>
        <taxon>Basidiomycota</taxon>
        <taxon>Wallemiomycotina</taxon>
        <taxon>Wallemiomycetes</taxon>
        <taxon>Wallemiales</taxon>
        <taxon>Wallemiaceae</taxon>
        <taxon>Wallemia</taxon>
    </lineage>
</organism>
<dbReference type="PANTHER" id="PTHR16461:SF5">
    <property type="entry name" value="TOLL-INTERACTING PROTEIN"/>
    <property type="match status" value="1"/>
</dbReference>
<evidence type="ECO:0000313" key="3">
    <source>
        <dbReference type="EMBL" id="TIA86206.1"/>
    </source>
</evidence>
<proteinExistence type="predicted"/>
<dbReference type="GO" id="GO:0043130">
    <property type="term" value="F:ubiquitin binding"/>
    <property type="evidence" value="ECO:0007669"/>
    <property type="project" value="InterPro"/>
</dbReference>
<dbReference type="OrthoDB" id="9942608at2759"/>
<sequence>MSTNHSNNEPIRIEDNSTDQHVVQDVYDGVEEVEKPGLQASTADAAQPTHKVEPEERDDGVKGGKDEAVDATQPVDVSQPAERSQPSETTGESQPASKEKVDALAVMFPSIDREIITSVLASSSTQERAVETLLQMSDPTQAATTGPARPVSQMRQMHDDEALARRLQEMDFERNGRASSTPYDDLGYEPRRARRRERDEQERQRLHERADSLEPGFNLSDITGAFSELASTSKKHLDDFWSSMSEAFGGGNDNAQAQSSQQHDSQAPPPPRKVKIDNPYEHHYDPAIHRRAQQNNRQSMMQHGRSADFSNLGFLPRREIDLSQHKRTNSSANEGDEDDEYTHNPFNERK</sequence>
<feature type="domain" description="CUE" evidence="2">
    <location>
        <begin position="96"/>
        <end position="138"/>
    </location>
</feature>
<gene>
    <name evidence="3" type="ORF">E3P99_03746</name>
</gene>
<dbReference type="PROSITE" id="PS51140">
    <property type="entry name" value="CUE"/>
    <property type="match status" value="1"/>
</dbReference>
<dbReference type="SUPFAM" id="SSF46934">
    <property type="entry name" value="UBA-like"/>
    <property type="match status" value="1"/>
</dbReference>
<feature type="compositionally biased region" description="Basic and acidic residues" evidence="1">
    <location>
        <begin position="188"/>
        <end position="212"/>
    </location>
</feature>
<evidence type="ECO:0000313" key="4">
    <source>
        <dbReference type="Proteomes" id="UP000310189"/>
    </source>
</evidence>
<protein>
    <recommendedName>
        <fullName evidence="2">CUE domain-containing protein</fullName>
    </recommendedName>
</protein>
<dbReference type="EMBL" id="SPNW01000086">
    <property type="protein sequence ID" value="TIA86206.1"/>
    <property type="molecule type" value="Genomic_DNA"/>
</dbReference>
<feature type="region of interest" description="Disordered" evidence="1">
    <location>
        <begin position="1"/>
        <end position="101"/>
    </location>
</feature>
<feature type="region of interest" description="Disordered" evidence="1">
    <location>
        <begin position="243"/>
        <end position="350"/>
    </location>
</feature>
<feature type="compositionally biased region" description="Polar residues" evidence="1">
    <location>
        <begin position="134"/>
        <end position="144"/>
    </location>
</feature>
<dbReference type="PANTHER" id="PTHR16461">
    <property type="entry name" value="TOLL-INTERACTING PROTEIN"/>
    <property type="match status" value="1"/>
</dbReference>
<dbReference type="GO" id="GO:0005737">
    <property type="term" value="C:cytoplasm"/>
    <property type="evidence" value="ECO:0007669"/>
    <property type="project" value="TreeGrafter"/>
</dbReference>
<dbReference type="GO" id="GO:0031624">
    <property type="term" value="F:ubiquitin conjugating enzyme binding"/>
    <property type="evidence" value="ECO:0007669"/>
    <property type="project" value="TreeGrafter"/>
</dbReference>
<dbReference type="Pfam" id="PF02845">
    <property type="entry name" value="CUE"/>
    <property type="match status" value="1"/>
</dbReference>
<keyword evidence="4" id="KW-1185">Reference proteome</keyword>
<dbReference type="GO" id="GO:0006511">
    <property type="term" value="P:ubiquitin-dependent protein catabolic process"/>
    <property type="evidence" value="ECO:0007669"/>
    <property type="project" value="TreeGrafter"/>
</dbReference>
<evidence type="ECO:0000259" key="2">
    <source>
        <dbReference type="PROSITE" id="PS51140"/>
    </source>
</evidence>
<feature type="region of interest" description="Disordered" evidence="1">
    <location>
        <begin position="120"/>
        <end position="220"/>
    </location>
</feature>
<dbReference type="InterPro" id="IPR009060">
    <property type="entry name" value="UBA-like_sf"/>
</dbReference>
<dbReference type="Proteomes" id="UP000310189">
    <property type="component" value="Unassembled WGS sequence"/>
</dbReference>
<feature type="compositionally biased region" description="Basic and acidic residues" evidence="1">
    <location>
        <begin position="156"/>
        <end position="176"/>
    </location>
</feature>
<feature type="compositionally biased region" description="Basic and acidic residues" evidence="1">
    <location>
        <begin position="50"/>
        <end position="68"/>
    </location>
</feature>
<comment type="caution">
    <text evidence="3">The sequence shown here is derived from an EMBL/GenBank/DDBJ whole genome shotgun (WGS) entry which is preliminary data.</text>
</comment>
<evidence type="ECO:0000256" key="1">
    <source>
        <dbReference type="SAM" id="MobiDB-lite"/>
    </source>
</evidence>
<dbReference type="Gene3D" id="1.10.8.10">
    <property type="entry name" value="DNA helicase RuvA subunit, C-terminal domain"/>
    <property type="match status" value="1"/>
</dbReference>
<dbReference type="CDD" id="cd14279">
    <property type="entry name" value="CUE"/>
    <property type="match status" value="1"/>
</dbReference>
<dbReference type="AlphaFoldDB" id="A0A4T0FHP8"/>
<accession>A0A4T0FHP8</accession>
<reference evidence="3 4" key="1">
    <citation type="submission" date="2019-03" db="EMBL/GenBank/DDBJ databases">
        <title>Sequencing 23 genomes of Wallemia ichthyophaga.</title>
        <authorList>
            <person name="Gostincar C."/>
        </authorList>
    </citation>
    <scope>NUCLEOTIDE SEQUENCE [LARGE SCALE GENOMIC DNA]</scope>
    <source>
        <strain evidence="3 4">EXF-5753</strain>
    </source>
</reference>
<dbReference type="InterPro" id="IPR003892">
    <property type="entry name" value="CUE"/>
</dbReference>
<feature type="compositionally biased region" description="Low complexity" evidence="1">
    <location>
        <begin position="255"/>
        <end position="266"/>
    </location>
</feature>
<name>A0A4T0FHP8_9BASI</name>
<feature type="compositionally biased region" description="Polar residues" evidence="1">
    <location>
        <begin position="81"/>
        <end position="96"/>
    </location>
</feature>